<dbReference type="GO" id="GO:0022857">
    <property type="term" value="F:transmembrane transporter activity"/>
    <property type="evidence" value="ECO:0007669"/>
    <property type="project" value="TreeGrafter"/>
</dbReference>
<feature type="transmembrane region" description="Helical" evidence="7">
    <location>
        <begin position="220"/>
        <end position="238"/>
    </location>
</feature>
<evidence type="ECO:0000256" key="2">
    <source>
        <dbReference type="ARBA" id="ARBA00022475"/>
    </source>
</evidence>
<feature type="transmembrane region" description="Helical" evidence="7">
    <location>
        <begin position="136"/>
        <end position="162"/>
    </location>
</feature>
<accession>A0A4U8YVU1</accession>
<dbReference type="AlphaFoldDB" id="A0A4U8YVU1"/>
<keyword evidence="2" id="KW-1003">Cell membrane</keyword>
<feature type="transmembrane region" description="Helical" evidence="7">
    <location>
        <begin position="400"/>
        <end position="423"/>
    </location>
</feature>
<dbReference type="PANTHER" id="PTHR33362:SF5">
    <property type="entry name" value="C4-DICARBOXYLATE TRAP TRANSPORTER LARGE PERMEASE PROTEIN DCTM"/>
    <property type="match status" value="1"/>
</dbReference>
<keyword evidence="3" id="KW-0997">Cell inner membrane</keyword>
<evidence type="ECO:0000313" key="9">
    <source>
        <dbReference type="EMBL" id="VFQ46092.1"/>
    </source>
</evidence>
<evidence type="ECO:0000256" key="7">
    <source>
        <dbReference type="SAM" id="Phobius"/>
    </source>
</evidence>
<dbReference type="InterPro" id="IPR004681">
    <property type="entry name" value="TRAP_DctM"/>
</dbReference>
<organism evidence="9 10">
    <name type="scientific">Desulfoluna butyratoxydans</name>
    <dbReference type="NCBI Taxonomy" id="231438"/>
    <lineage>
        <taxon>Bacteria</taxon>
        <taxon>Pseudomonadati</taxon>
        <taxon>Thermodesulfobacteriota</taxon>
        <taxon>Desulfobacteria</taxon>
        <taxon>Desulfobacterales</taxon>
        <taxon>Desulfolunaceae</taxon>
        <taxon>Desulfoluna</taxon>
    </lineage>
</organism>
<keyword evidence="5 7" id="KW-1133">Transmembrane helix</keyword>
<dbReference type="PIRSF" id="PIRSF006066">
    <property type="entry name" value="HI0050"/>
    <property type="match status" value="1"/>
</dbReference>
<dbReference type="EMBL" id="CAADHO010000007">
    <property type="protein sequence ID" value="VFQ46092.1"/>
    <property type="molecule type" value="Genomic_DNA"/>
</dbReference>
<evidence type="ECO:0000313" key="10">
    <source>
        <dbReference type="Proteomes" id="UP000507962"/>
    </source>
</evidence>
<feature type="domain" description="TRAP C4-dicarboxylate transport system permease DctM subunit" evidence="8">
    <location>
        <begin position="1"/>
        <end position="418"/>
    </location>
</feature>
<proteinExistence type="predicted"/>
<dbReference type="Proteomes" id="UP000507962">
    <property type="component" value="Unassembled WGS sequence"/>
</dbReference>
<evidence type="ECO:0000256" key="5">
    <source>
        <dbReference type="ARBA" id="ARBA00022989"/>
    </source>
</evidence>
<feature type="transmembrane region" description="Helical" evidence="7">
    <location>
        <begin position="280"/>
        <end position="301"/>
    </location>
</feature>
<name>A0A4U8YVU1_9BACT</name>
<sequence length="429" mass="45983">MFLLLLSGLWIGFSLMGAGVMGMLMFKLNLPPTISVWDKIGGLLANSIWNSTNSWSLTALPLFILMGEILYRTQISTRLLNGLQPWLAGIPGRLLHINVVACSLFAAVSGSSAATTATVGKITLDELSKRGYDRSIAIGSLAGAGTLGFLIPPSLIMIIYGILSDTSIGKLFIAGVIPGLCLASAYAAYIMVRAMMDPNVMPKEEESHTFKEKIAASRELFPVLLLIIVVLGGIYMGITTPTEAAAIGVVGALILAVWFKNLTVENFREAVLSAVKTTSMISFIIVGAAFLSQVVGFVGIARALSLYITGLGLSPYVLIFVIAIMYLFLGMILDGISIVVMTLPIVLPIVVAAGFHPLWFGIFLVFMVELSQITPPVGFSIFVIEGISGEKVGDILKATFPFFVIMILMVIAITAFPDIVFYLPNQMVD</sequence>
<keyword evidence="6 7" id="KW-0472">Membrane</keyword>
<evidence type="ECO:0000259" key="8">
    <source>
        <dbReference type="Pfam" id="PF06808"/>
    </source>
</evidence>
<gene>
    <name evidence="9" type="ORF">MSL71_37550</name>
</gene>
<dbReference type="GO" id="GO:0005886">
    <property type="term" value="C:plasma membrane"/>
    <property type="evidence" value="ECO:0007669"/>
    <property type="project" value="UniProtKB-SubCell"/>
</dbReference>
<dbReference type="NCBIfam" id="TIGR00786">
    <property type="entry name" value="dctM"/>
    <property type="match status" value="1"/>
</dbReference>
<dbReference type="InterPro" id="IPR010656">
    <property type="entry name" value="DctM"/>
</dbReference>
<feature type="transmembrane region" description="Helical" evidence="7">
    <location>
        <begin position="313"/>
        <end position="333"/>
    </location>
</feature>
<comment type="subcellular location">
    <subcellularLocation>
        <location evidence="1">Cell inner membrane</location>
        <topology evidence="1">Multi-pass membrane protein</topology>
    </subcellularLocation>
</comment>
<dbReference type="PANTHER" id="PTHR33362">
    <property type="entry name" value="SIALIC ACID TRAP TRANSPORTER PERMEASE PROTEIN SIAT-RELATED"/>
    <property type="match status" value="1"/>
</dbReference>
<reference evidence="9 10" key="1">
    <citation type="submission" date="2019-03" db="EMBL/GenBank/DDBJ databases">
        <authorList>
            <person name="Nijsse B."/>
        </authorList>
    </citation>
    <scope>NUCLEOTIDE SEQUENCE [LARGE SCALE GENOMIC DNA]</scope>
    <source>
        <strain evidence="9">Desulfoluna butyratoxydans MSL71</strain>
    </source>
</reference>
<feature type="transmembrane region" description="Helical" evidence="7">
    <location>
        <begin position="345"/>
        <end position="368"/>
    </location>
</feature>
<feature type="transmembrane region" description="Helical" evidence="7">
    <location>
        <begin position="244"/>
        <end position="259"/>
    </location>
</feature>
<evidence type="ECO:0000256" key="3">
    <source>
        <dbReference type="ARBA" id="ARBA00022519"/>
    </source>
</evidence>
<dbReference type="RefSeq" id="WP_246317830.1">
    <property type="nucleotide sequence ID" value="NZ_CAADHO010000007.1"/>
</dbReference>
<evidence type="ECO:0000256" key="1">
    <source>
        <dbReference type="ARBA" id="ARBA00004429"/>
    </source>
</evidence>
<keyword evidence="10" id="KW-1185">Reference proteome</keyword>
<evidence type="ECO:0000256" key="6">
    <source>
        <dbReference type="ARBA" id="ARBA00023136"/>
    </source>
</evidence>
<feature type="transmembrane region" description="Helical" evidence="7">
    <location>
        <begin position="54"/>
        <end position="71"/>
    </location>
</feature>
<feature type="transmembrane region" description="Helical" evidence="7">
    <location>
        <begin position="168"/>
        <end position="192"/>
    </location>
</feature>
<protein>
    <submittedName>
        <fullName evidence="9">Trap c4-dicarboxylate transport system permease dctm subunit</fullName>
    </submittedName>
</protein>
<keyword evidence="4 7" id="KW-0812">Transmembrane</keyword>
<dbReference type="Pfam" id="PF06808">
    <property type="entry name" value="DctM"/>
    <property type="match status" value="1"/>
</dbReference>
<evidence type="ECO:0000256" key="4">
    <source>
        <dbReference type="ARBA" id="ARBA00022692"/>
    </source>
</evidence>